<dbReference type="InterPro" id="IPR004437">
    <property type="entry name" value="ParB/RepB/Spo0J"/>
</dbReference>
<protein>
    <submittedName>
        <fullName evidence="7">ParB/RepB/Spo0J family partition protein</fullName>
    </submittedName>
</protein>
<dbReference type="InterPro" id="IPR057240">
    <property type="entry name" value="ParB_dimer_C"/>
</dbReference>
<comment type="caution">
    <text evidence="7">The sequence shown here is derived from an EMBL/GenBank/DDBJ whole genome shotgun (WGS) entry which is preliminary data.</text>
</comment>
<reference evidence="7 8" key="1">
    <citation type="submission" date="2018-07" db="EMBL/GenBank/DDBJ databases">
        <title>Erythrobacter nanhaiensis sp. nov., a novel member of the genus Erythrobacter isolated from the South China Sea.</title>
        <authorList>
            <person name="Chen X."/>
            <person name="Liu J."/>
        </authorList>
    </citation>
    <scope>NUCLEOTIDE SEQUENCE [LARGE SCALE GENOMIC DNA]</scope>
    <source>
        <strain evidence="7 8">S-5</strain>
    </source>
</reference>
<evidence type="ECO:0000313" key="8">
    <source>
        <dbReference type="Proteomes" id="UP000254101"/>
    </source>
</evidence>
<dbReference type="InterPro" id="IPR003115">
    <property type="entry name" value="ParB_N"/>
</dbReference>
<keyword evidence="8" id="KW-1185">Reference proteome</keyword>
<dbReference type="AlphaFoldDB" id="A0A395LIB4"/>
<dbReference type="NCBIfam" id="TIGR00180">
    <property type="entry name" value="parB_part"/>
    <property type="match status" value="1"/>
</dbReference>
<evidence type="ECO:0000256" key="5">
    <source>
        <dbReference type="SAM" id="MobiDB-lite"/>
    </source>
</evidence>
<dbReference type="Gene3D" id="1.10.10.2830">
    <property type="match status" value="1"/>
</dbReference>
<dbReference type="PANTHER" id="PTHR33375">
    <property type="entry name" value="CHROMOSOME-PARTITIONING PROTEIN PARB-RELATED"/>
    <property type="match status" value="1"/>
</dbReference>
<organism evidence="7 8">
    <name type="scientific">Alteriqipengyuania lutimaris</name>
    <dbReference type="NCBI Taxonomy" id="1538146"/>
    <lineage>
        <taxon>Bacteria</taxon>
        <taxon>Pseudomonadati</taxon>
        <taxon>Pseudomonadota</taxon>
        <taxon>Alphaproteobacteria</taxon>
        <taxon>Sphingomonadales</taxon>
        <taxon>Erythrobacteraceae</taxon>
        <taxon>Alteriqipengyuania</taxon>
    </lineage>
</organism>
<keyword evidence="3" id="KW-0238">DNA-binding</keyword>
<dbReference type="SMART" id="SM00470">
    <property type="entry name" value="ParB"/>
    <property type="match status" value="1"/>
</dbReference>
<evidence type="ECO:0000313" key="7">
    <source>
        <dbReference type="EMBL" id="RDS76673.1"/>
    </source>
</evidence>
<dbReference type="PANTHER" id="PTHR33375:SF1">
    <property type="entry name" value="CHROMOSOME-PARTITIONING PROTEIN PARB-RELATED"/>
    <property type="match status" value="1"/>
</dbReference>
<dbReference type="InterPro" id="IPR050336">
    <property type="entry name" value="Chromosome_partition/occlusion"/>
</dbReference>
<dbReference type="RefSeq" id="WP_115490898.1">
    <property type="nucleotide sequence ID" value="NZ_JACHWW010000001.1"/>
</dbReference>
<dbReference type="CDD" id="cd16393">
    <property type="entry name" value="SPO0J_N"/>
    <property type="match status" value="1"/>
</dbReference>
<dbReference type="GO" id="GO:0005694">
    <property type="term" value="C:chromosome"/>
    <property type="evidence" value="ECO:0007669"/>
    <property type="project" value="TreeGrafter"/>
</dbReference>
<dbReference type="FunFam" id="3.90.1530.30:FF:000001">
    <property type="entry name" value="Chromosome partitioning protein ParB"/>
    <property type="match status" value="1"/>
</dbReference>
<evidence type="ECO:0000256" key="3">
    <source>
        <dbReference type="ARBA" id="ARBA00023125"/>
    </source>
</evidence>
<evidence type="ECO:0000256" key="2">
    <source>
        <dbReference type="ARBA" id="ARBA00022829"/>
    </source>
</evidence>
<dbReference type="EMBL" id="QRBB01000001">
    <property type="protein sequence ID" value="RDS76673.1"/>
    <property type="molecule type" value="Genomic_DNA"/>
</dbReference>
<feature type="domain" description="ParB-like N-terminal" evidence="6">
    <location>
        <begin position="69"/>
        <end position="160"/>
    </location>
</feature>
<feature type="region of interest" description="Disordered" evidence="5">
    <location>
        <begin position="1"/>
        <end position="65"/>
    </location>
</feature>
<evidence type="ECO:0000256" key="1">
    <source>
        <dbReference type="ARBA" id="ARBA00006295"/>
    </source>
</evidence>
<accession>A0A395LIB4</accession>
<name>A0A395LIB4_9SPHN</name>
<evidence type="ECO:0000256" key="4">
    <source>
        <dbReference type="ARBA" id="ARBA00025472"/>
    </source>
</evidence>
<dbReference type="Gene3D" id="3.90.1530.30">
    <property type="match status" value="1"/>
</dbReference>
<dbReference type="SUPFAM" id="SSF110849">
    <property type="entry name" value="ParB/Sulfiredoxin"/>
    <property type="match status" value="1"/>
</dbReference>
<dbReference type="Proteomes" id="UP000254101">
    <property type="component" value="Unassembled WGS sequence"/>
</dbReference>
<comment type="similarity">
    <text evidence="1">Belongs to the ParB family.</text>
</comment>
<dbReference type="InterPro" id="IPR041468">
    <property type="entry name" value="HTH_ParB/Spo0J"/>
</dbReference>
<proteinExistence type="inferred from homology"/>
<dbReference type="Pfam" id="PF17762">
    <property type="entry name" value="HTH_ParB"/>
    <property type="match status" value="1"/>
</dbReference>
<feature type="compositionally biased region" description="Low complexity" evidence="5">
    <location>
        <begin position="1"/>
        <end position="15"/>
    </location>
</feature>
<comment type="function">
    <text evidence="4">Involved in chromosome partition. Localize to both poles of the predivisional cell following completion of DNA replication. Binds to the DNA origin of replication.</text>
</comment>
<dbReference type="InterPro" id="IPR036086">
    <property type="entry name" value="ParB/Sulfiredoxin_sf"/>
</dbReference>
<dbReference type="Pfam" id="PF02195">
    <property type="entry name" value="ParB_N"/>
    <property type="match status" value="1"/>
</dbReference>
<dbReference type="OrthoDB" id="9802051at2"/>
<feature type="region of interest" description="Disordered" evidence="5">
    <location>
        <begin position="254"/>
        <end position="280"/>
    </location>
</feature>
<sequence length="333" mass="36261">MSAKPAAESSAVKADAAPDRSKRKLGRGLGALLGETQREESIAPAEGGTTIIAPTKPGDAAGAPTSGLASIPVARIEPLPGQPRQYFEEDALEELAQSIARRGVIQPIIVRPLERKGRYQLVAGERRWRAAQRAKLHEIPAIIRDLDQREVMAIALIENIQREDLNPIEEARAYQQLAEVEDMSQADIAALVDKSRSHVANLQRLLALPEPVIRLVEIGKLSMGHARALIGNDRAQELAEEAVEKNLSVREIEKRVRARPPREATGSAKSEVEGAPPGTNADIEAVEKHLEEFLGMSLNIKPDADPRSGAITIRYKTLDQLDLLCQRLTGGEI</sequence>
<gene>
    <name evidence="7" type="ORF">DL238_03010</name>
</gene>
<dbReference type="Pfam" id="PF23552">
    <property type="entry name" value="ParB_C"/>
    <property type="match status" value="1"/>
</dbReference>
<keyword evidence="2" id="KW-0159">Chromosome partition</keyword>
<dbReference type="FunFam" id="1.10.10.2830:FF:000001">
    <property type="entry name" value="Chromosome partitioning protein ParB"/>
    <property type="match status" value="1"/>
</dbReference>
<evidence type="ECO:0000259" key="6">
    <source>
        <dbReference type="SMART" id="SM00470"/>
    </source>
</evidence>
<dbReference type="GO" id="GO:0007059">
    <property type="term" value="P:chromosome segregation"/>
    <property type="evidence" value="ECO:0007669"/>
    <property type="project" value="UniProtKB-KW"/>
</dbReference>
<dbReference type="GO" id="GO:0003677">
    <property type="term" value="F:DNA binding"/>
    <property type="evidence" value="ECO:0007669"/>
    <property type="project" value="UniProtKB-KW"/>
</dbReference>